<comment type="caution">
    <text evidence="3">The sequence shown here is derived from an EMBL/GenBank/DDBJ whole genome shotgun (WGS) entry which is preliminary data.</text>
</comment>
<dbReference type="SMART" id="SM00717">
    <property type="entry name" value="SANT"/>
    <property type="match status" value="1"/>
</dbReference>
<evidence type="ECO:0000313" key="3">
    <source>
        <dbReference type="EMBL" id="EXX53313.1"/>
    </source>
</evidence>
<evidence type="ECO:0000256" key="1">
    <source>
        <dbReference type="SAM" id="MobiDB-lite"/>
    </source>
</evidence>
<dbReference type="GO" id="GO:0042790">
    <property type="term" value="P:nucleolar large rRNA transcription by RNA polymerase I"/>
    <property type="evidence" value="ECO:0007669"/>
    <property type="project" value="InterPro"/>
</dbReference>
<evidence type="ECO:0000259" key="2">
    <source>
        <dbReference type="SMART" id="SM00717"/>
    </source>
</evidence>
<dbReference type="AlphaFoldDB" id="A0A015LEQ9"/>
<dbReference type="PANTHER" id="PTHR28079:SF1">
    <property type="entry name" value="RNA POLYMERASE I-SPECIFIC TRANSCRIPTION INITIATION FACTOR RRN5"/>
    <property type="match status" value="1"/>
</dbReference>
<protein>
    <recommendedName>
        <fullName evidence="2">Myb-like domain-containing protein</fullName>
    </recommendedName>
</protein>
<dbReference type="HOGENOM" id="CLU_634835_0_0_1"/>
<dbReference type="InterPro" id="IPR009057">
    <property type="entry name" value="Homeodomain-like_sf"/>
</dbReference>
<dbReference type="PANTHER" id="PTHR28079">
    <property type="entry name" value="RNA POLYMERASE I-SPECIFIC TRANSCRIPTION INITIATION FACTOR RRN5"/>
    <property type="match status" value="1"/>
</dbReference>
<dbReference type="Proteomes" id="UP000022910">
    <property type="component" value="Unassembled WGS sequence"/>
</dbReference>
<dbReference type="OrthoDB" id="2240312at2759"/>
<accession>A0A015LEQ9</accession>
<dbReference type="STRING" id="1432141.A0A015LEQ9"/>
<dbReference type="GO" id="GO:0000500">
    <property type="term" value="C:RNA polymerase I upstream activating factor complex"/>
    <property type="evidence" value="ECO:0007669"/>
    <property type="project" value="InterPro"/>
</dbReference>
<feature type="domain" description="Myb-like" evidence="2">
    <location>
        <begin position="64"/>
        <end position="113"/>
    </location>
</feature>
<dbReference type="InterPro" id="IPR039601">
    <property type="entry name" value="Rrn5"/>
</dbReference>
<keyword evidence="4" id="KW-1185">Reference proteome</keyword>
<dbReference type="InterPro" id="IPR001005">
    <property type="entry name" value="SANT/Myb"/>
</dbReference>
<dbReference type="GO" id="GO:0001181">
    <property type="term" value="F:RNA polymerase I general transcription initiation factor activity"/>
    <property type="evidence" value="ECO:0007669"/>
    <property type="project" value="TreeGrafter"/>
</dbReference>
<organism evidence="3 4">
    <name type="scientific">Rhizophagus irregularis (strain DAOM 197198w)</name>
    <name type="common">Glomus intraradices</name>
    <dbReference type="NCBI Taxonomy" id="1432141"/>
    <lineage>
        <taxon>Eukaryota</taxon>
        <taxon>Fungi</taxon>
        <taxon>Fungi incertae sedis</taxon>
        <taxon>Mucoromycota</taxon>
        <taxon>Glomeromycotina</taxon>
        <taxon>Glomeromycetes</taxon>
        <taxon>Glomerales</taxon>
        <taxon>Glomeraceae</taxon>
        <taxon>Rhizophagus</taxon>
    </lineage>
</organism>
<proteinExistence type="predicted"/>
<reference evidence="3 4" key="1">
    <citation type="submission" date="2014-02" db="EMBL/GenBank/DDBJ databases">
        <title>Single nucleus genome sequencing reveals high similarity among nuclei of an endomycorrhizal fungus.</title>
        <authorList>
            <person name="Lin K."/>
            <person name="Geurts R."/>
            <person name="Zhang Z."/>
            <person name="Limpens E."/>
            <person name="Saunders D.G."/>
            <person name="Mu D."/>
            <person name="Pang E."/>
            <person name="Cao H."/>
            <person name="Cha H."/>
            <person name="Lin T."/>
            <person name="Zhou Q."/>
            <person name="Shang Y."/>
            <person name="Li Y."/>
            <person name="Ivanov S."/>
            <person name="Sharma T."/>
            <person name="Velzen R.V."/>
            <person name="Ruijter N.D."/>
            <person name="Aanen D.K."/>
            <person name="Win J."/>
            <person name="Kamoun S."/>
            <person name="Bisseling T."/>
            <person name="Huang S."/>
        </authorList>
    </citation>
    <scope>NUCLEOTIDE SEQUENCE [LARGE SCALE GENOMIC DNA]</scope>
    <source>
        <strain evidence="4">DAOM197198w</strain>
    </source>
</reference>
<dbReference type="GO" id="GO:0000182">
    <property type="term" value="F:rDNA binding"/>
    <property type="evidence" value="ECO:0007669"/>
    <property type="project" value="TreeGrafter"/>
</dbReference>
<sequence>MTETSPDSEIDINLFILNYKNLVSSLENQRSNVDIPVINYHKFLTEQEFFFNSGEKINHIRSEHNVNWEASEINQFFTALQRCGKHNPVEISRRIKTKTPLQVIMYIEKLENELRYAKEIGRIKNEPLNYEHIPAAREMSKEWAKLEDKSAKMLIQKLEENEISCGIEIDSITNESKLQQDKSKIELFKFDMETKDKELPNHILCSLYDVLRGWLTIIIYDLIILNQHHERLYPQENIKHLITVQEIRRVLRFRGYKIKGDFRQHMLPNRIVTGQVNINSKDQSSNIEVPGRSISNINLINKRDDWSTDADDIEVGEWGKISGNSENEGMETEDTQNSDSSNCESSDVEECEEYVKWKEQFEQDHELELKESIIDKLYEKALVKLLREHSTNNQFSKLREDKLESIFYYATIWNDRINHIKLDKALEGVGND</sequence>
<dbReference type="GO" id="GO:0006361">
    <property type="term" value="P:transcription initiation at RNA polymerase I promoter"/>
    <property type="evidence" value="ECO:0007669"/>
    <property type="project" value="TreeGrafter"/>
</dbReference>
<dbReference type="CDD" id="cd00167">
    <property type="entry name" value="SANT"/>
    <property type="match status" value="1"/>
</dbReference>
<evidence type="ECO:0000313" key="4">
    <source>
        <dbReference type="Proteomes" id="UP000022910"/>
    </source>
</evidence>
<feature type="region of interest" description="Disordered" evidence="1">
    <location>
        <begin position="319"/>
        <end position="345"/>
    </location>
</feature>
<gene>
    <name evidence="3" type="ORF">RirG_245120</name>
</gene>
<dbReference type="Gene3D" id="1.10.10.60">
    <property type="entry name" value="Homeodomain-like"/>
    <property type="match status" value="1"/>
</dbReference>
<dbReference type="EMBL" id="JEMT01028986">
    <property type="protein sequence ID" value="EXX53313.1"/>
    <property type="molecule type" value="Genomic_DNA"/>
</dbReference>
<dbReference type="SUPFAM" id="SSF46689">
    <property type="entry name" value="Homeodomain-like"/>
    <property type="match status" value="1"/>
</dbReference>
<name>A0A015LEQ9_RHIIW</name>